<dbReference type="InterPro" id="IPR022409">
    <property type="entry name" value="PKD/Chitinase_dom"/>
</dbReference>
<dbReference type="InterPro" id="IPR050738">
    <property type="entry name" value="Sulfatase"/>
</dbReference>
<dbReference type="InterPro" id="IPR026444">
    <property type="entry name" value="Secre_tail"/>
</dbReference>
<dbReference type="SMART" id="SM00089">
    <property type="entry name" value="PKD"/>
    <property type="match status" value="4"/>
</dbReference>
<feature type="chain" id="PRO_5043701754" evidence="5">
    <location>
        <begin position="23"/>
        <end position="1800"/>
    </location>
</feature>
<dbReference type="Pfam" id="PF18911">
    <property type="entry name" value="PKD_4"/>
    <property type="match status" value="4"/>
</dbReference>
<evidence type="ECO:0000256" key="5">
    <source>
        <dbReference type="SAM" id="SignalP"/>
    </source>
</evidence>
<dbReference type="PROSITE" id="PS00523">
    <property type="entry name" value="SULFATASE_1"/>
    <property type="match status" value="1"/>
</dbReference>
<evidence type="ECO:0000256" key="4">
    <source>
        <dbReference type="ARBA" id="ARBA00022837"/>
    </source>
</evidence>
<feature type="domain" description="PKD" evidence="6">
    <location>
        <begin position="1635"/>
        <end position="1701"/>
    </location>
</feature>
<dbReference type="InterPro" id="IPR000601">
    <property type="entry name" value="PKD_dom"/>
</dbReference>
<dbReference type="Pfam" id="PF18962">
    <property type="entry name" value="Por_Secre_tail"/>
    <property type="match status" value="1"/>
</dbReference>
<dbReference type="InterPro" id="IPR013783">
    <property type="entry name" value="Ig-like_fold"/>
</dbReference>
<dbReference type="CDD" id="cd00146">
    <property type="entry name" value="PKD"/>
    <property type="match status" value="4"/>
</dbReference>
<dbReference type="SUPFAM" id="SSF53649">
    <property type="entry name" value="Alkaline phosphatase-like"/>
    <property type="match status" value="1"/>
</dbReference>
<keyword evidence="4" id="KW-0106">Calcium</keyword>
<dbReference type="Gene3D" id="2.60.120.260">
    <property type="entry name" value="Galactose-binding domain-like"/>
    <property type="match status" value="4"/>
</dbReference>
<dbReference type="Pfam" id="PF00884">
    <property type="entry name" value="Sulfatase"/>
    <property type="match status" value="1"/>
</dbReference>
<dbReference type="InterPro" id="IPR000917">
    <property type="entry name" value="Sulfatase_N"/>
</dbReference>
<sequence length="1800" mass="200876">MMKSFRLFLGTIALIFSHFVVAQEKPNVLIIHTDEHSFKTIGKYRELDMGSGNISNEDYYNPWAATENVPTPNLDRIGEEGAVSTKHYATSPTCTPSRASLMTGRYPFVTGAARNDRPMHGELKTFADAFKENGYSTAYVGKWHLEGKDDPETQVWGAGRNFGFDNIEWRIEKEHWTWYDEDGNPPYNWGENGKPGDGWIYATEFYTNKAIEIMEQDVDNGDPFCLMISIPDPHTPNHSAPEYQDWCRNVDFQAPYTYEQTYVTPEEDEAGIIKRPHWANDRNNNDVWHGSQRYAEFDEFYMQEYWGMLSAVDDNVGRMLDFLEEKGQLDNTIIVYSSDHGDMLFEMSRINKGLPYDGSAKLPFLIRYPKKIDAGKIVTTPHTNADVGQTLLALADLPSMDDIDGQDKSELFTRDQQMVTDEDTVLIVQDGNWWMCVATERYKLVLNNKEEPYLIDMVEDPLELDNQLSDKDAANYDEYYQIALKLEDNMKRQVVEKGELYGAGFKFLMWMTEGPEIPPLPSVPESELPLDATLFGFEGPAIVDGTAKRWTLNADYHEIVDTKAYSGDHSLKFSYNSPLAANASLHAPGGVVRLADGYYTFKAKMFVEPGSGLNRFRLNFKNPSKSLDPFDVSNVRTGEWVEVAFNFDMLPGTTSEGTFSLVIQPGDTDGGSFAEVYFDDIEIEERIPLQFTGLDPVLYGFEGSAFIDGTEKNWTLGNGAAYSREEMHTGQRSLDLSDVSNITSSVTLAAHSPVKSLYMNQGDYKLNVRVKAKENNRVNTFDIILKDNMSQSLYIIHQFDISGITEADGWVTLSKNFTFNKESDPSNGQITIRVRESDLNPSGTEEYFFIDDIELIKFESDNGGEETEVAKDVPNAEGDINLVNSHLHSFEGPTLLDLNGDGTKTRVDWISAQAFSIVEMNGAPHGKRVMRFTHDAPLSANQSTYLEKLSAPLPNDKDLEFSMKVYKEEGSTINTIRLINISTAVNFDISSIAEGEWVTLKTVFKAGTIREDLRVNLQVQTGNTGDHATLYIDDIRIIDPNDIEDGGEEEGCVSNPSAFLNSCNYGFEEQQSEWSNTSGVYTFTDEKSWGGNYSIKAVVDEVIATGNKNLSPKTSIQQPKVMPEDYVISMKVWIDENCTLDNIATVYKYDVSNAQTDLIALDELPKNQWVTVMQNQTLPAGDDIVLEWVGLRFNKYTVGTGTMYVDDFKVTPLSEYVPEEEKTVTITVKDEEDQAVDGAEISTSNFDNLMTDMLGEAELMISAVSNKVFTVMKDGYNTITSAFTVENDDVSVNVVMKEKTSDFMVEVTDLDGQIVQGATVILNESQTQLSDVRGLTVFQGFSVGTVIDYKVSLADFKEVTGQYITTEEHKTMVVQLEKMIYAPVSDFEVNRTTGELPLVVRFTDLSENDPTEWAWDFGDGNTSTEKNPFHTYETAGEYTVQLTTKNVTGESTETKEAYVIAGNPVVSDFTTDVTSGTVPLTVQFTDQSTNTPTSWAWDFGDESTSNEQNPTHIYTEVGTYTVKLMAQNADGGNEIVKEDLITVNQIPAPTAAFSVNTEEAILGDPVRFTDESTETPTSWAWDFGDGNTSEVQNPTHTYAALGEYTVTLTVQNAGGESTETKENFVTVIEEPLEAPIADFEADPTTGKGELTVQFTDLSIGEIVSWFWNFGDGNTSEEQNPKHTYTEVGQYDVSLKVSNEAGDDTKLMEDMITVESDAPTSAELDRLNIKIFPNPAQHEVNVVGPNIESVSIFNSLGQLVKTIDHQGDGVKVDVNALPKGIYIFNLQLSNGKVISNKVHVK</sequence>
<keyword evidence="8" id="KW-1185">Reference proteome</keyword>
<dbReference type="PROSITE" id="PS50093">
    <property type="entry name" value="PKD"/>
    <property type="match status" value="4"/>
</dbReference>
<protein>
    <submittedName>
        <fullName evidence="7">Sulfatase-like hydrolase/transferase</fullName>
    </submittedName>
</protein>
<dbReference type="FunFam" id="2.60.40.10:FF:000270">
    <property type="entry name" value="Cell surface protein"/>
    <property type="match status" value="4"/>
</dbReference>
<dbReference type="InterPro" id="IPR024607">
    <property type="entry name" value="Sulfatase_CS"/>
</dbReference>
<dbReference type="GO" id="GO:0046872">
    <property type="term" value="F:metal ion binding"/>
    <property type="evidence" value="ECO:0007669"/>
    <property type="project" value="UniProtKB-KW"/>
</dbReference>
<evidence type="ECO:0000313" key="8">
    <source>
        <dbReference type="Proteomes" id="UP000678679"/>
    </source>
</evidence>
<dbReference type="KEGG" id="fya:KMW28_27785"/>
<dbReference type="PANTHER" id="PTHR42693:SF53">
    <property type="entry name" value="ENDO-4-O-SULFATASE"/>
    <property type="match status" value="1"/>
</dbReference>
<name>A0AAX1NAV0_9BACT</name>
<feature type="signal peptide" evidence="5">
    <location>
        <begin position="1"/>
        <end position="22"/>
    </location>
</feature>
<dbReference type="InterPro" id="IPR017850">
    <property type="entry name" value="Alkaline_phosphatase_core_sf"/>
</dbReference>
<dbReference type="Gene3D" id="3.40.720.10">
    <property type="entry name" value="Alkaline Phosphatase, subunit A"/>
    <property type="match status" value="1"/>
</dbReference>
<evidence type="ECO:0000259" key="6">
    <source>
        <dbReference type="PROSITE" id="PS50093"/>
    </source>
</evidence>
<dbReference type="Gene3D" id="2.60.40.10">
    <property type="entry name" value="Immunoglobulins"/>
    <property type="match status" value="4"/>
</dbReference>
<dbReference type="EMBL" id="CP076133">
    <property type="protein sequence ID" value="QWG04704.1"/>
    <property type="molecule type" value="Genomic_DNA"/>
</dbReference>
<feature type="domain" description="PKD" evidence="6">
    <location>
        <begin position="1465"/>
        <end position="1531"/>
    </location>
</feature>
<keyword evidence="5" id="KW-0732">Signal</keyword>
<dbReference type="InterPro" id="IPR035986">
    <property type="entry name" value="PKD_dom_sf"/>
</dbReference>
<proteinExistence type="inferred from homology"/>
<dbReference type="GO" id="GO:0004065">
    <property type="term" value="F:arylsulfatase activity"/>
    <property type="evidence" value="ECO:0007669"/>
    <property type="project" value="TreeGrafter"/>
</dbReference>
<comment type="similarity">
    <text evidence="1">Belongs to the sulfatase family.</text>
</comment>
<organism evidence="7 8">
    <name type="scientific">Flammeovirga yaeyamensis</name>
    <dbReference type="NCBI Taxonomy" id="367791"/>
    <lineage>
        <taxon>Bacteria</taxon>
        <taxon>Pseudomonadati</taxon>
        <taxon>Bacteroidota</taxon>
        <taxon>Cytophagia</taxon>
        <taxon>Cytophagales</taxon>
        <taxon>Flammeovirgaceae</taxon>
        <taxon>Flammeovirga</taxon>
    </lineage>
</organism>
<evidence type="ECO:0000313" key="7">
    <source>
        <dbReference type="EMBL" id="QWG04704.1"/>
    </source>
</evidence>
<keyword evidence="2" id="KW-0479">Metal-binding</keyword>
<dbReference type="NCBIfam" id="TIGR04183">
    <property type="entry name" value="Por_Secre_tail"/>
    <property type="match status" value="1"/>
</dbReference>
<evidence type="ECO:0000256" key="3">
    <source>
        <dbReference type="ARBA" id="ARBA00022801"/>
    </source>
</evidence>
<accession>A0AAX1NAV0</accession>
<feature type="domain" description="PKD" evidence="6">
    <location>
        <begin position="1549"/>
        <end position="1632"/>
    </location>
</feature>
<reference evidence="7 8" key="1">
    <citation type="submission" date="2021-05" db="EMBL/GenBank/DDBJ databases">
        <title>Comparative genomic studies on the polysaccharide-degrading batcterial strains of the Flammeovirga genus.</title>
        <authorList>
            <person name="Zewei F."/>
            <person name="Zheng Z."/>
            <person name="Yu L."/>
            <person name="Ruyue G."/>
            <person name="Yanhong M."/>
            <person name="Yuanyuan C."/>
            <person name="Jingyan G."/>
            <person name="Wenjun H."/>
        </authorList>
    </citation>
    <scope>NUCLEOTIDE SEQUENCE [LARGE SCALE GENOMIC DNA]</scope>
    <source>
        <strain evidence="7 8">NBRC:100898</strain>
    </source>
</reference>
<dbReference type="Proteomes" id="UP000678679">
    <property type="component" value="Chromosome 2"/>
</dbReference>
<feature type="domain" description="PKD" evidence="6">
    <location>
        <begin position="1383"/>
        <end position="1459"/>
    </location>
</feature>
<evidence type="ECO:0000256" key="2">
    <source>
        <dbReference type="ARBA" id="ARBA00022723"/>
    </source>
</evidence>
<dbReference type="PROSITE" id="PS00149">
    <property type="entry name" value="SULFATASE_2"/>
    <property type="match status" value="1"/>
</dbReference>
<dbReference type="SUPFAM" id="SSF49299">
    <property type="entry name" value="PKD domain"/>
    <property type="match status" value="4"/>
</dbReference>
<gene>
    <name evidence="7" type="ORF">KMW28_27785</name>
</gene>
<dbReference type="PANTHER" id="PTHR42693">
    <property type="entry name" value="ARYLSULFATASE FAMILY MEMBER"/>
    <property type="match status" value="1"/>
</dbReference>
<dbReference type="RefSeq" id="WP_169665634.1">
    <property type="nucleotide sequence ID" value="NZ_CP076133.1"/>
</dbReference>
<evidence type="ECO:0000256" key="1">
    <source>
        <dbReference type="ARBA" id="ARBA00008779"/>
    </source>
</evidence>
<keyword evidence="3 7" id="KW-0378">Hydrolase</keyword>